<keyword evidence="1" id="KW-0175">Coiled coil</keyword>
<evidence type="ECO:0000313" key="4">
    <source>
        <dbReference type="Proteomes" id="UP000214603"/>
    </source>
</evidence>
<evidence type="ECO:0000256" key="1">
    <source>
        <dbReference type="SAM" id="Coils"/>
    </source>
</evidence>
<gene>
    <name evidence="3" type="ORF">CEY11_06000</name>
</gene>
<proteinExistence type="predicted"/>
<organism evidence="3 4">
    <name type="scientific">Candidimonas nitroreducens</name>
    <dbReference type="NCBI Taxonomy" id="683354"/>
    <lineage>
        <taxon>Bacteria</taxon>
        <taxon>Pseudomonadati</taxon>
        <taxon>Pseudomonadota</taxon>
        <taxon>Betaproteobacteria</taxon>
        <taxon>Burkholderiales</taxon>
        <taxon>Alcaligenaceae</taxon>
        <taxon>Candidimonas</taxon>
    </lineage>
</organism>
<feature type="coiled-coil region" evidence="1">
    <location>
        <begin position="317"/>
        <end position="365"/>
    </location>
</feature>
<evidence type="ECO:0000313" key="3">
    <source>
        <dbReference type="EMBL" id="OWT63858.1"/>
    </source>
</evidence>
<protein>
    <recommendedName>
        <fullName evidence="2">Polysaccharide pyruvyl transferase domain-containing protein</fullName>
    </recommendedName>
</protein>
<comment type="caution">
    <text evidence="3">The sequence shown here is derived from an EMBL/GenBank/DDBJ whole genome shotgun (WGS) entry which is preliminary data.</text>
</comment>
<name>A0A225MRN1_9BURK</name>
<evidence type="ECO:0000259" key="2">
    <source>
        <dbReference type="Pfam" id="PF04230"/>
    </source>
</evidence>
<dbReference type="EMBL" id="NJIH01000003">
    <property type="protein sequence ID" value="OWT63858.1"/>
    <property type="molecule type" value="Genomic_DNA"/>
</dbReference>
<feature type="domain" description="Polysaccharide pyruvyl transferase" evidence="2">
    <location>
        <begin position="43"/>
        <end position="252"/>
    </location>
</feature>
<dbReference type="AlphaFoldDB" id="A0A225MRN1"/>
<dbReference type="Pfam" id="PF04230">
    <property type="entry name" value="PS_pyruv_trans"/>
    <property type="match status" value="1"/>
</dbReference>
<reference evidence="4" key="1">
    <citation type="submission" date="2017-06" db="EMBL/GenBank/DDBJ databases">
        <title>Herbaspirillum phytohormonus sp. nov., isolated from the root nodule of Robinia pseudoacacia in lead-zinc mine.</title>
        <authorList>
            <person name="Fan M."/>
            <person name="Lin Y."/>
        </authorList>
    </citation>
    <scope>NUCLEOTIDE SEQUENCE [LARGE SCALE GENOMIC DNA]</scope>
    <source>
        <strain evidence="4">SC-089</strain>
    </source>
</reference>
<dbReference type="InterPro" id="IPR007345">
    <property type="entry name" value="Polysacch_pyruvyl_Trfase"/>
</dbReference>
<dbReference type="OrthoDB" id="5242601at2"/>
<dbReference type="RefSeq" id="WP_088602437.1">
    <property type="nucleotide sequence ID" value="NZ_NJIH01000003.1"/>
</dbReference>
<dbReference type="Proteomes" id="UP000214603">
    <property type="component" value="Unassembled WGS sequence"/>
</dbReference>
<sequence>MNTVSFVEARDSIRREILQDAALGSHISNFIESGAWYVPCAGNLGDGLIGLGTLDLFHHLGVAPPVYTTKGQPSFPRTKHLILGGSGGWFEGLWNHWEKILTEFLNDGGNLLILPSTINGFVDFFSRYAGQIIIFAREKLTYDNLKKVPGLEDRVFLSHDLAFALNFSRLDICAQPSRSGALHIFRQDAESKEGLIFAENYDLPLIWSHKEWADRGFCLRMLRPVMELMQLLESIQTDRLHMSILGAMLGCRVDMYPGSYFKNVAVYEHSLSRFNTVQFVETLPIDGVRREDLTLISQLRTGHDAAVEKLELERRCCAALREQLHEMRLSLLKYEEEADSHLNSVMNLTAELKRFRNENERLSMALSSFQGSRGYRLWLAYNRVYESRAVGSQLRRLRGMVGALLRSFKRRF</sequence>
<accession>A0A225MRN1</accession>
<keyword evidence="4" id="KW-1185">Reference proteome</keyword>